<name>A0A699JT46_TANCI</name>
<feature type="coiled-coil region" evidence="1">
    <location>
        <begin position="294"/>
        <end position="349"/>
    </location>
</feature>
<keyword evidence="1" id="KW-0175">Coiled coil</keyword>
<gene>
    <name evidence="3" type="ORF">Tci_628260</name>
</gene>
<feature type="region of interest" description="Disordered" evidence="2">
    <location>
        <begin position="495"/>
        <end position="540"/>
    </location>
</feature>
<dbReference type="AlphaFoldDB" id="A0A699JT46"/>
<evidence type="ECO:0000313" key="3">
    <source>
        <dbReference type="EMBL" id="GFA56288.1"/>
    </source>
</evidence>
<sequence>MTDCSLWEVILNGDSPVPTRIVERVVQPVAPTTTEQKLARKNELKARGTLLMALPDKHQLKYNSHKDAKTLMEAIEKRFGGNAETKKVQKTLLKQQFKNFSGSSSEGLDQIHDRLQKLVSQLEIHRVSLSQEDVNLKFLRSTESHNLAFVSSTLTDNTTDSVSVAVNVSVVGTKLTAYTLPKVDSLSNAMIYSFFASQSSSPQLDNKDLKQIDVDDLEEMDLKRQMAILTMRAKRFLQKTGKNLGANGPTSMGFDMNKVECYNCHRKEEEPTNFALMDFSSSSSDSSSDHETGLESVEARLLVYKQNESVLEENIKLLNIEVQLRDTALTTLRQKLDITEKERDDLNINDYDSWPPSNLYDRFVLSGGYHAVPPPVTGTFMPPKPDLVFHTLPSDENKHLAFNVHISPTKPEQDLSSRPSSPIIEDWVSNSEEDNMPQVSKDVPSFAQSSELVKSPKHSDCDFHARQLAHRPYASRDIHKQYAPVNHSKSPLYKVTTAAPPQSQHLPHRPSSNPSNSPFRVTAAKASAVSAAQDKKGTWV</sequence>
<evidence type="ECO:0000256" key="1">
    <source>
        <dbReference type="SAM" id="Coils"/>
    </source>
</evidence>
<protein>
    <submittedName>
        <fullName evidence="3">Uncharacterized protein</fullName>
    </submittedName>
</protein>
<dbReference type="EMBL" id="BKCJ010446163">
    <property type="protein sequence ID" value="GFA56288.1"/>
    <property type="molecule type" value="Genomic_DNA"/>
</dbReference>
<feature type="compositionally biased region" description="Low complexity" evidence="2">
    <location>
        <begin position="510"/>
        <end position="532"/>
    </location>
</feature>
<organism evidence="3">
    <name type="scientific">Tanacetum cinerariifolium</name>
    <name type="common">Dalmatian daisy</name>
    <name type="synonym">Chrysanthemum cinerariifolium</name>
    <dbReference type="NCBI Taxonomy" id="118510"/>
    <lineage>
        <taxon>Eukaryota</taxon>
        <taxon>Viridiplantae</taxon>
        <taxon>Streptophyta</taxon>
        <taxon>Embryophyta</taxon>
        <taxon>Tracheophyta</taxon>
        <taxon>Spermatophyta</taxon>
        <taxon>Magnoliopsida</taxon>
        <taxon>eudicotyledons</taxon>
        <taxon>Gunneridae</taxon>
        <taxon>Pentapetalae</taxon>
        <taxon>asterids</taxon>
        <taxon>campanulids</taxon>
        <taxon>Asterales</taxon>
        <taxon>Asteraceae</taxon>
        <taxon>Asteroideae</taxon>
        <taxon>Anthemideae</taxon>
        <taxon>Anthemidinae</taxon>
        <taxon>Tanacetum</taxon>
    </lineage>
</organism>
<comment type="caution">
    <text evidence="3">The sequence shown here is derived from an EMBL/GenBank/DDBJ whole genome shotgun (WGS) entry which is preliminary data.</text>
</comment>
<proteinExistence type="predicted"/>
<evidence type="ECO:0000256" key="2">
    <source>
        <dbReference type="SAM" id="MobiDB-lite"/>
    </source>
</evidence>
<reference evidence="3" key="1">
    <citation type="journal article" date="2019" name="Sci. Rep.">
        <title>Draft genome of Tanacetum cinerariifolium, the natural source of mosquito coil.</title>
        <authorList>
            <person name="Yamashiro T."/>
            <person name="Shiraishi A."/>
            <person name="Satake H."/>
            <person name="Nakayama K."/>
        </authorList>
    </citation>
    <scope>NUCLEOTIDE SEQUENCE</scope>
</reference>
<dbReference type="Pfam" id="PF14223">
    <property type="entry name" value="Retrotran_gag_2"/>
    <property type="match status" value="1"/>
</dbReference>
<accession>A0A699JT46</accession>